<dbReference type="Pfam" id="PF00443">
    <property type="entry name" value="UCH"/>
    <property type="match status" value="1"/>
</dbReference>
<sequence>MDDNDFGIKSEPMTDSEGTSAESMREPLKLSESVSCDEGAESDSLEEEDSQSFVEKRQVITHLLNVSEGQEGDYWNLIPNQFLSSFLNSDIASFKLLKQEIGPVNTEKLVDSSGLLYMTEDDESRCVCVHPKVFQYLSQWFGLEGVPIARALIIDASGNKIVEKYPPYFVLHTLGKSTKVYNSHNSKPQSVSLSKISTFQDLLDTVKRYVLKNTKGEFRVWFLNGDNLDDLPSTITLQEFVDIPSKSVVFKNILGDTLKHHSVNMLKYHLLLEVQDKTGNFPVSQYVHNINVEVFDPQNSLSSGGHSGLINLGNTCYMNSALQCLVHVPEINYYFFFDLFMKELNKTNPLGYNGNMAQSFGSLLHKLFSDQSVNGTSLNALSPREFKYTIGHYSSMFQGYQQQDSQEFLSWLLDSLHEDLNRIHDKPYLEKPELKDEDIDNPEAIKRLADISWDQYKKRNDSVIVDLFSGLYQSVLVCPDCGKTSITYDPFNDLTLPLPIEKKWYHTFTVVNLDFNQQVPDRIMKLQIELNKTSNYEELLSYLTRFLNVPKDFLFLYEIFNDYVYQDFQSNNKKYKFIPISELIGANDNVLIYIIPHSSVDKVVPVFNILPDQDKSYNIANVFGVPLFITLTDEEAKSFGRIRGKLEQAIQLLTTVDINSQYRQLKTVHKQFYSKKDFALEPVEVEVDEGYDSDVSLGDPEISADFGFTIKFLDDPRFRPDPRKKVHFPHIKPTLTGLPKLGEKLPELKYNYYHYPNYKRQEDYVLVKYEAKDEENEDKVQSNEEEVQLDEENEVEVDEEEVTPTSSEGAANDESEPLDSSSESSENDRLGSLFDSVSTLNNKTKEELRFNIEKHNHPTFVGPNTLLVCEWDSQIHEQLFNANTRTWEILKEIPNPELEANKAKLIAKQKSTISLYDCLDKFYQPEVLGDQDLWYCPRCKDHKQATKTIKIWNTGDILTIHLKRFQVARSFSDKIDVTVDFPIEGLDMSQYVNSPDRELTYDLIAVDNHYGGLGGGHYTGSALNFRDNRWYYFDDSRVSPIEDPKKVITSAAYLLFYRKRTKDNLLGGEKFSQLIEEGKKQYETNLNILKNNFLQLETQVENYDQDEKVQQPEKEGTPMADIEVENFNSGKKSRSPLMEDDSTFDTKKRLLSKDKDKGSSESE</sequence>
<dbReference type="MEROPS" id="C19.103"/>
<feature type="region of interest" description="Disordered" evidence="8">
    <location>
        <begin position="1"/>
        <end position="51"/>
    </location>
</feature>
<reference evidence="10 11" key="1">
    <citation type="journal article" date="2011" name="Proc. Natl. Acad. Sci. U.S.A.">
        <title>Comparative genomics of xylose-fermenting fungi for enhanced biofuel production.</title>
        <authorList>
            <person name="Wohlbach D.J."/>
            <person name="Kuo A."/>
            <person name="Sato T.K."/>
            <person name="Potts K.M."/>
            <person name="Salamov A.A."/>
            <person name="LaButti K.M."/>
            <person name="Sun H."/>
            <person name="Clum A."/>
            <person name="Pangilinan J.L."/>
            <person name="Lindquist E.A."/>
            <person name="Lucas S."/>
            <person name="Lapidus A."/>
            <person name="Jin M."/>
            <person name="Gunawan C."/>
            <person name="Balan V."/>
            <person name="Dale B.E."/>
            <person name="Jeffries T.W."/>
            <person name="Zinkel R."/>
            <person name="Barry K.W."/>
            <person name="Grigoriev I.V."/>
            <person name="Gasch A.P."/>
        </authorList>
    </citation>
    <scope>NUCLEOTIDE SEQUENCE [LARGE SCALE GENOMIC DNA]</scope>
    <source>
        <strain evidence="11">ATCC 10573 / BCRC 21748 / CBS 615 / JCM 9827 / NBRC 10315 / NRRL Y-1498 / VKM Y-70</strain>
    </source>
</reference>
<dbReference type="InterPro" id="IPR018200">
    <property type="entry name" value="USP_CS"/>
</dbReference>
<organism evidence="11">
    <name type="scientific">Candida tenuis (strain ATCC 10573 / BCRC 21748 / CBS 615 / JCM 9827 / NBRC 10315 / NRRL Y-1498 / VKM Y-70)</name>
    <name type="common">Yeast</name>
    <name type="synonym">Yamadazyma tenuis</name>
    <dbReference type="NCBI Taxonomy" id="590646"/>
    <lineage>
        <taxon>Eukaryota</taxon>
        <taxon>Fungi</taxon>
        <taxon>Dikarya</taxon>
        <taxon>Ascomycota</taxon>
        <taxon>Saccharomycotina</taxon>
        <taxon>Pichiomycetes</taxon>
        <taxon>Debaryomycetaceae</taxon>
        <taxon>Yamadazyma</taxon>
    </lineage>
</organism>
<evidence type="ECO:0000313" key="10">
    <source>
        <dbReference type="EMBL" id="EGV66692.1"/>
    </source>
</evidence>
<dbReference type="eggNOG" id="KOG1870">
    <property type="taxonomic scope" value="Eukaryota"/>
</dbReference>
<evidence type="ECO:0000256" key="3">
    <source>
        <dbReference type="ARBA" id="ARBA00012759"/>
    </source>
</evidence>
<dbReference type="InterPro" id="IPR050185">
    <property type="entry name" value="Ub_carboxyl-term_hydrolase"/>
</dbReference>
<feature type="domain" description="USP" evidence="9">
    <location>
        <begin position="307"/>
        <end position="1060"/>
    </location>
</feature>
<dbReference type="GeneID" id="18248605"/>
<feature type="compositionally biased region" description="Basic and acidic residues" evidence="8">
    <location>
        <begin position="1144"/>
        <end position="1163"/>
    </location>
</feature>
<keyword evidence="4" id="KW-0645">Protease</keyword>
<dbReference type="PROSITE" id="PS00973">
    <property type="entry name" value="USP_2"/>
    <property type="match status" value="1"/>
</dbReference>
<dbReference type="OrthoDB" id="292964at2759"/>
<evidence type="ECO:0000256" key="4">
    <source>
        <dbReference type="ARBA" id="ARBA00022670"/>
    </source>
</evidence>
<feature type="compositionally biased region" description="Acidic residues" evidence="8">
    <location>
        <begin position="38"/>
        <end position="50"/>
    </location>
</feature>
<protein>
    <recommendedName>
        <fullName evidence="3">ubiquitinyl hydrolase 1</fullName>
        <ecNumber evidence="3">3.4.19.12</ecNumber>
    </recommendedName>
</protein>
<comment type="similarity">
    <text evidence="2">Belongs to the peptidase C19 family.</text>
</comment>
<dbReference type="SUPFAM" id="SSF54001">
    <property type="entry name" value="Cysteine proteinases"/>
    <property type="match status" value="1"/>
</dbReference>
<dbReference type="InterPro" id="IPR028889">
    <property type="entry name" value="USP"/>
</dbReference>
<dbReference type="GO" id="GO:0006508">
    <property type="term" value="P:proteolysis"/>
    <property type="evidence" value="ECO:0007669"/>
    <property type="project" value="UniProtKB-KW"/>
</dbReference>
<dbReference type="KEGG" id="cten:18248605"/>
<feature type="region of interest" description="Disordered" evidence="8">
    <location>
        <begin position="774"/>
        <end position="836"/>
    </location>
</feature>
<dbReference type="InterPro" id="IPR038765">
    <property type="entry name" value="Papain-like_cys_pep_sf"/>
</dbReference>
<dbReference type="EC" id="3.4.19.12" evidence="3"/>
<evidence type="ECO:0000259" key="9">
    <source>
        <dbReference type="PROSITE" id="PS50235"/>
    </source>
</evidence>
<dbReference type="GO" id="GO:0016579">
    <property type="term" value="P:protein deubiquitination"/>
    <property type="evidence" value="ECO:0007669"/>
    <property type="project" value="InterPro"/>
</dbReference>
<keyword evidence="11" id="KW-1185">Reference proteome</keyword>
<gene>
    <name evidence="10" type="ORF">CANTEDRAFT_117870</name>
</gene>
<dbReference type="AlphaFoldDB" id="G3AX53"/>
<dbReference type="PANTHER" id="PTHR21646">
    <property type="entry name" value="UBIQUITIN CARBOXYL-TERMINAL HYDROLASE"/>
    <property type="match status" value="1"/>
</dbReference>
<dbReference type="Proteomes" id="UP000000707">
    <property type="component" value="Unassembled WGS sequence"/>
</dbReference>
<keyword evidence="5" id="KW-0833">Ubl conjugation pathway</keyword>
<feature type="compositionally biased region" description="Basic and acidic residues" evidence="8">
    <location>
        <begin position="1105"/>
        <end position="1116"/>
    </location>
</feature>
<dbReference type="InterPro" id="IPR001394">
    <property type="entry name" value="Peptidase_C19_UCH"/>
</dbReference>
<dbReference type="InterPro" id="IPR035927">
    <property type="entry name" value="DUSP-like_sf"/>
</dbReference>
<evidence type="ECO:0000256" key="2">
    <source>
        <dbReference type="ARBA" id="ARBA00009085"/>
    </source>
</evidence>
<dbReference type="PROSITE" id="PS00972">
    <property type="entry name" value="USP_1"/>
    <property type="match status" value="1"/>
</dbReference>
<name>G3AX53_CANTC</name>
<keyword evidence="6" id="KW-0378">Hydrolase</keyword>
<dbReference type="HOGENOM" id="CLU_001060_7_1_1"/>
<accession>G3AX53</accession>
<dbReference type="Gene3D" id="3.30.2230.10">
    <property type="entry name" value="DUSP-like"/>
    <property type="match status" value="1"/>
</dbReference>
<proteinExistence type="inferred from homology"/>
<dbReference type="RefSeq" id="XP_006683950.1">
    <property type="nucleotide sequence ID" value="XM_006683887.1"/>
</dbReference>
<keyword evidence="7" id="KW-0788">Thiol protease</keyword>
<evidence type="ECO:0000313" key="11">
    <source>
        <dbReference type="Proteomes" id="UP000000707"/>
    </source>
</evidence>
<dbReference type="Gene3D" id="3.90.70.10">
    <property type="entry name" value="Cysteine proteinases"/>
    <property type="match status" value="2"/>
</dbReference>
<feature type="compositionally biased region" description="Acidic residues" evidence="8">
    <location>
        <begin position="774"/>
        <end position="802"/>
    </location>
</feature>
<dbReference type="PROSITE" id="PS50235">
    <property type="entry name" value="USP_3"/>
    <property type="match status" value="1"/>
</dbReference>
<feature type="region of interest" description="Disordered" evidence="8">
    <location>
        <begin position="1105"/>
        <end position="1163"/>
    </location>
</feature>
<evidence type="ECO:0000256" key="5">
    <source>
        <dbReference type="ARBA" id="ARBA00022786"/>
    </source>
</evidence>
<dbReference type="GO" id="GO:0004843">
    <property type="term" value="F:cysteine-type deubiquitinase activity"/>
    <property type="evidence" value="ECO:0007669"/>
    <property type="project" value="UniProtKB-EC"/>
</dbReference>
<dbReference type="EMBL" id="GL996510">
    <property type="protein sequence ID" value="EGV66692.1"/>
    <property type="molecule type" value="Genomic_DNA"/>
</dbReference>
<evidence type="ECO:0000256" key="1">
    <source>
        <dbReference type="ARBA" id="ARBA00000707"/>
    </source>
</evidence>
<evidence type="ECO:0000256" key="6">
    <source>
        <dbReference type="ARBA" id="ARBA00022801"/>
    </source>
</evidence>
<dbReference type="STRING" id="590646.G3AX53"/>
<dbReference type="PANTHER" id="PTHR21646:SF24">
    <property type="entry name" value="UBIQUITIN CARBOXYL-TERMINAL HYDROLASE"/>
    <property type="match status" value="1"/>
</dbReference>
<evidence type="ECO:0000256" key="8">
    <source>
        <dbReference type="SAM" id="MobiDB-lite"/>
    </source>
</evidence>
<evidence type="ECO:0000256" key="7">
    <source>
        <dbReference type="ARBA" id="ARBA00022807"/>
    </source>
</evidence>
<comment type="catalytic activity">
    <reaction evidence="1">
        <text>Thiol-dependent hydrolysis of ester, thioester, amide, peptide and isopeptide bonds formed by the C-terminal Gly of ubiquitin (a 76-residue protein attached to proteins as an intracellular targeting signal).</text>
        <dbReference type="EC" id="3.4.19.12"/>
    </reaction>
</comment>
<dbReference type="SUPFAM" id="SSF143791">
    <property type="entry name" value="DUSP-like"/>
    <property type="match status" value="1"/>
</dbReference>